<evidence type="ECO:0000256" key="8">
    <source>
        <dbReference type="PROSITE-ProRule" id="PRU01360"/>
    </source>
</evidence>
<evidence type="ECO:0000256" key="2">
    <source>
        <dbReference type="ARBA" id="ARBA00022448"/>
    </source>
</evidence>
<keyword evidence="5" id="KW-0732">Signal</keyword>
<keyword evidence="4 8" id="KW-0812">Transmembrane</keyword>
<evidence type="ECO:0000256" key="6">
    <source>
        <dbReference type="ARBA" id="ARBA00023136"/>
    </source>
</evidence>
<dbReference type="Gene3D" id="2.40.170.20">
    <property type="entry name" value="TonB-dependent receptor, beta-barrel domain"/>
    <property type="match status" value="1"/>
</dbReference>
<evidence type="ECO:0000256" key="5">
    <source>
        <dbReference type="ARBA" id="ARBA00022729"/>
    </source>
</evidence>
<dbReference type="PANTHER" id="PTHR30069">
    <property type="entry name" value="TONB-DEPENDENT OUTER MEMBRANE RECEPTOR"/>
    <property type="match status" value="1"/>
</dbReference>
<keyword evidence="11" id="KW-1185">Reference proteome</keyword>
<reference evidence="11" key="1">
    <citation type="submission" date="2016-11" db="EMBL/GenBank/DDBJ databases">
        <authorList>
            <person name="Varghese N."/>
            <person name="Submissions S."/>
        </authorList>
    </citation>
    <scope>NUCLEOTIDE SEQUENCE [LARGE SCALE GENOMIC DNA]</scope>
    <source>
        <strain evidence="11">DSM 19858</strain>
    </source>
</reference>
<evidence type="ECO:0000256" key="7">
    <source>
        <dbReference type="ARBA" id="ARBA00023237"/>
    </source>
</evidence>
<dbReference type="STRING" id="192903.SAMN04488513_101178"/>
<dbReference type="InterPro" id="IPR012910">
    <property type="entry name" value="Plug_dom"/>
</dbReference>
<evidence type="ECO:0000259" key="9">
    <source>
        <dbReference type="Pfam" id="PF07715"/>
    </source>
</evidence>
<evidence type="ECO:0000256" key="4">
    <source>
        <dbReference type="ARBA" id="ARBA00022692"/>
    </source>
</evidence>
<feature type="domain" description="TonB-dependent receptor plug" evidence="9">
    <location>
        <begin position="127"/>
        <end position="236"/>
    </location>
</feature>
<dbReference type="Gene3D" id="2.60.40.1120">
    <property type="entry name" value="Carboxypeptidase-like, regulatory domain"/>
    <property type="match status" value="1"/>
</dbReference>
<keyword evidence="6 8" id="KW-0472">Membrane</keyword>
<gene>
    <name evidence="10" type="ORF">SAMN04488513_101178</name>
</gene>
<evidence type="ECO:0000313" key="11">
    <source>
        <dbReference type="Proteomes" id="UP000184543"/>
    </source>
</evidence>
<comment type="similarity">
    <text evidence="8">Belongs to the TonB-dependent receptor family.</text>
</comment>
<evidence type="ECO:0000313" key="10">
    <source>
        <dbReference type="EMBL" id="SHI39825.1"/>
    </source>
</evidence>
<dbReference type="PANTHER" id="PTHR30069:SF29">
    <property type="entry name" value="HEMOGLOBIN AND HEMOGLOBIN-HAPTOGLOBIN-BINDING PROTEIN 1-RELATED"/>
    <property type="match status" value="1"/>
</dbReference>
<dbReference type="AlphaFoldDB" id="A0A1M6ATM0"/>
<proteinExistence type="inferred from homology"/>
<dbReference type="SUPFAM" id="SSF49464">
    <property type="entry name" value="Carboxypeptidase regulatory domain-like"/>
    <property type="match status" value="1"/>
</dbReference>
<keyword evidence="10" id="KW-0675">Receptor</keyword>
<protein>
    <submittedName>
        <fullName evidence="10">TonB-dependent Receptor Plug Domain</fullName>
    </submittedName>
</protein>
<dbReference type="InterPro" id="IPR008969">
    <property type="entry name" value="CarboxyPept-like_regulatory"/>
</dbReference>
<keyword evidence="3 8" id="KW-1134">Transmembrane beta strand</keyword>
<dbReference type="GO" id="GO:0044718">
    <property type="term" value="P:siderophore transmembrane transport"/>
    <property type="evidence" value="ECO:0007669"/>
    <property type="project" value="TreeGrafter"/>
</dbReference>
<dbReference type="InterPro" id="IPR036942">
    <property type="entry name" value="Beta-barrel_TonB_sf"/>
</dbReference>
<dbReference type="Pfam" id="PF07715">
    <property type="entry name" value="Plug"/>
    <property type="match status" value="1"/>
</dbReference>
<comment type="subcellular location">
    <subcellularLocation>
        <location evidence="1 8">Cell outer membrane</location>
        <topology evidence="1 8">Multi-pass membrane protein</topology>
    </subcellularLocation>
</comment>
<keyword evidence="7 8" id="KW-0998">Cell outer membrane</keyword>
<dbReference type="PROSITE" id="PS52016">
    <property type="entry name" value="TONB_DEPENDENT_REC_3"/>
    <property type="match status" value="1"/>
</dbReference>
<dbReference type="Pfam" id="PF13715">
    <property type="entry name" value="CarbopepD_reg_2"/>
    <property type="match status" value="1"/>
</dbReference>
<dbReference type="GO" id="GO:0015344">
    <property type="term" value="F:siderophore uptake transmembrane transporter activity"/>
    <property type="evidence" value="ECO:0007669"/>
    <property type="project" value="TreeGrafter"/>
</dbReference>
<accession>A0A1M6ATM0</accession>
<dbReference type="SUPFAM" id="SSF56935">
    <property type="entry name" value="Porins"/>
    <property type="match status" value="1"/>
</dbReference>
<dbReference type="InterPro" id="IPR039426">
    <property type="entry name" value="TonB-dep_rcpt-like"/>
</dbReference>
<dbReference type="GO" id="GO:0009279">
    <property type="term" value="C:cell outer membrane"/>
    <property type="evidence" value="ECO:0007669"/>
    <property type="project" value="UniProtKB-SubCell"/>
</dbReference>
<sequence>MQAVLKTNKHKQMRKIYFTVVAIFSVAVAFSQSTITGTVVDGELNEPLPGASVVVQGTTVGASTDFDGNFTIEAPSSKGTLVISYMGYISKKVTFNSAGSVGTITLEEDAEQLSEVVVTGVMDIAKDRETPVAVSTIRASEIAEKLGSQEFPEILKSTPSIYVTKQGGGFGDSRINVRGFDQRNTAVMINGVPVNDMENGWVYWSNWAGLSDVTSAMQVQRGLGSSKLAISSVGGTINIITKAADNKEGGAVAATVGNNDYLKTTVSYNTGLMENGLSVSAMLGRTAGDGYVQGTPFEAYNYFLAIGYRPNDKHDFQFMVTGAPQQHFQRGYAESISNYIAYGDNGVDPNIRYNSDFGYRNGKEDTFSGNFYHKPKAMINWDWTISDKSKLSSVVYASLGRGGSIGSIGRINGGPSYYGQFKDANGHVRFDDIVAWNRGVNIPAFGDQRTGYTGGGDPAYQGMYVNGGQYSYGFEDDGDHIFSSENGISQRSSMNSHNWYGTIINFHNDVNDNWAFDVGVDARMYKGIHYRRLVDLMGADVYVDNDDINNTYNFTTETYAPTIGNIWNVFKSVDDETKIDYYNDGKVNWLGGFAQVEYTNDKISAFMQGGFSNQGFQRIDYFNYLDSDPEQKSDWVNIIGGNIKGGLNYNIDEKHNVFGNAGYYSKQPIFDGIFLNYVNDINEDHQNEKILGLEVGYGFRSQYFSANVNVYRTSWEDRYLTNGVDITDTSGNLLFEGTANYDGIEQVHMGVEVDFTARPNDFLTFNGMLSIGDWQYSGNPTGTVYDDGQNIVGEAEFILDGVKVSDAAQTTMRLGATVEPVENLFIDASWYHAGNLYSSLLDDDDIFKFQDENSDGEPDGGDFQLKLPSYDLIDAGISYRMPLGKEKTKYLNLRLNVNNVFDEIYISESETNVEAEAGDDTWNGVNTSNRVFWGFGRTWNFGLRYRF</sequence>
<evidence type="ECO:0000256" key="1">
    <source>
        <dbReference type="ARBA" id="ARBA00004571"/>
    </source>
</evidence>
<dbReference type="Proteomes" id="UP000184543">
    <property type="component" value="Unassembled WGS sequence"/>
</dbReference>
<organism evidence="10 11">
    <name type="scientific">Pseudozobellia thermophila</name>
    <dbReference type="NCBI Taxonomy" id="192903"/>
    <lineage>
        <taxon>Bacteria</taxon>
        <taxon>Pseudomonadati</taxon>
        <taxon>Bacteroidota</taxon>
        <taxon>Flavobacteriia</taxon>
        <taxon>Flavobacteriales</taxon>
        <taxon>Flavobacteriaceae</taxon>
        <taxon>Pseudozobellia</taxon>
    </lineage>
</organism>
<dbReference type="InterPro" id="IPR037066">
    <property type="entry name" value="Plug_dom_sf"/>
</dbReference>
<keyword evidence="2 8" id="KW-0813">Transport</keyword>
<dbReference type="EMBL" id="FQYU01000001">
    <property type="protein sequence ID" value="SHI39825.1"/>
    <property type="molecule type" value="Genomic_DNA"/>
</dbReference>
<dbReference type="Gene3D" id="2.170.130.10">
    <property type="entry name" value="TonB-dependent receptor, plug domain"/>
    <property type="match status" value="1"/>
</dbReference>
<evidence type="ECO:0000256" key="3">
    <source>
        <dbReference type="ARBA" id="ARBA00022452"/>
    </source>
</evidence>
<name>A0A1M6ATM0_9FLAO</name>